<name>W0A5Z4_9SPHN</name>
<feature type="chain" id="PRO_5004785078" description="PRC-barrel domain-containing protein" evidence="1">
    <location>
        <begin position="20"/>
        <end position="86"/>
    </location>
</feature>
<evidence type="ECO:0000256" key="1">
    <source>
        <dbReference type="SAM" id="SignalP"/>
    </source>
</evidence>
<evidence type="ECO:0000313" key="2">
    <source>
        <dbReference type="EMBL" id="AHE51897.1"/>
    </source>
</evidence>
<gene>
    <name evidence="2" type="ORF">NX02_00650</name>
</gene>
<dbReference type="HOGENOM" id="CLU_2496317_0_0_5"/>
<reference evidence="2 3" key="1">
    <citation type="submission" date="2013-07" db="EMBL/GenBank/DDBJ databases">
        <title>Completed genome of Sphingomonas sanxanigenens NX02.</title>
        <authorList>
            <person name="Ma T."/>
            <person name="Huang H."/>
            <person name="Wu M."/>
            <person name="Li X."/>
            <person name="Li G."/>
        </authorList>
    </citation>
    <scope>NUCLEOTIDE SEQUENCE [LARGE SCALE GENOMIC DNA]</scope>
    <source>
        <strain evidence="2 3">NX02</strain>
    </source>
</reference>
<dbReference type="eggNOG" id="ENOG5031C3Y">
    <property type="taxonomic scope" value="Bacteria"/>
</dbReference>
<protein>
    <recommendedName>
        <fullName evidence="4">PRC-barrel domain-containing protein</fullName>
    </recommendedName>
</protein>
<evidence type="ECO:0008006" key="4">
    <source>
        <dbReference type="Google" id="ProtNLM"/>
    </source>
</evidence>
<dbReference type="STRING" id="1123269.NX02_00650"/>
<dbReference type="AlphaFoldDB" id="W0A5Z4"/>
<sequence>MRFFVVALALALSAAPALAEPPAATTGAMLRDANHVRLGRVDQVRPDGSVSLIVGSKFVVVPASTLSVVDGKLTTSLTKKEIGDIK</sequence>
<organism evidence="2 3">
    <name type="scientific">Sphingomonas sanxanigenens DSM 19645 = NX02</name>
    <dbReference type="NCBI Taxonomy" id="1123269"/>
    <lineage>
        <taxon>Bacteria</taxon>
        <taxon>Pseudomonadati</taxon>
        <taxon>Pseudomonadota</taxon>
        <taxon>Alphaproteobacteria</taxon>
        <taxon>Sphingomonadales</taxon>
        <taxon>Sphingomonadaceae</taxon>
        <taxon>Sphingomonas</taxon>
    </lineage>
</organism>
<dbReference type="Proteomes" id="UP000018851">
    <property type="component" value="Chromosome"/>
</dbReference>
<dbReference type="EMBL" id="CP006644">
    <property type="protein sequence ID" value="AHE51897.1"/>
    <property type="molecule type" value="Genomic_DNA"/>
</dbReference>
<dbReference type="PATRIC" id="fig|1123269.5.peg.129"/>
<keyword evidence="1" id="KW-0732">Signal</keyword>
<dbReference type="OrthoDB" id="7474620at2"/>
<dbReference type="RefSeq" id="WP_025290282.1">
    <property type="nucleotide sequence ID" value="NZ_CP006644.1"/>
</dbReference>
<dbReference type="KEGG" id="ssan:NX02_00650"/>
<feature type="signal peptide" evidence="1">
    <location>
        <begin position="1"/>
        <end position="19"/>
    </location>
</feature>
<proteinExistence type="predicted"/>
<evidence type="ECO:0000313" key="3">
    <source>
        <dbReference type="Proteomes" id="UP000018851"/>
    </source>
</evidence>
<accession>W0A5Z4</accession>
<keyword evidence="3" id="KW-1185">Reference proteome</keyword>